<name>A0ABP7DL39_9MICO</name>
<accession>A0ABP7DL39</accession>
<keyword evidence="2" id="KW-1185">Reference proteome</keyword>
<protein>
    <recommendedName>
        <fullName evidence="3">DUF5063 domain-containing protein</fullName>
    </recommendedName>
</protein>
<dbReference type="Pfam" id="PF16702">
    <property type="entry name" value="DUF5063"/>
    <property type="match status" value="1"/>
</dbReference>
<dbReference type="EMBL" id="BAABDC010000003">
    <property type="protein sequence ID" value="GAA3706909.1"/>
    <property type="molecule type" value="Genomic_DNA"/>
</dbReference>
<gene>
    <name evidence="1" type="ORF">GCM10022399_24490</name>
</gene>
<proteinExistence type="predicted"/>
<sequence>MGAYAVRPRRVAAFPARPGHTAYGMLGPMTDKPVTEGRTSEVDDLSGLADLTAAEASAFLTSVTEVASGSSPDTALPLLTLALSQVLVAGARLGAVEDVVPEERFEPDAADDDADPLRTGLANVFAGIDDYVYVIDPITSSERADGSITNDLVDVAVALSHGLKHYATGRKLEALWWWQFSYLSDWGDRALTSLRALQSILAHLRLDADEETVGEAEFDALHP</sequence>
<dbReference type="InterPro" id="IPR038312">
    <property type="entry name" value="DUF5063_sf"/>
</dbReference>
<evidence type="ECO:0000313" key="1">
    <source>
        <dbReference type="EMBL" id="GAA3706909.1"/>
    </source>
</evidence>
<organism evidence="1 2">
    <name type="scientific">Terrabacter ginsenosidimutans</name>
    <dbReference type="NCBI Taxonomy" id="490575"/>
    <lineage>
        <taxon>Bacteria</taxon>
        <taxon>Bacillati</taxon>
        <taxon>Actinomycetota</taxon>
        <taxon>Actinomycetes</taxon>
        <taxon>Micrococcales</taxon>
        <taxon>Intrasporangiaceae</taxon>
        <taxon>Terrabacter</taxon>
    </lineage>
</organism>
<reference evidence="2" key="1">
    <citation type="journal article" date="2019" name="Int. J. Syst. Evol. Microbiol.">
        <title>The Global Catalogue of Microorganisms (GCM) 10K type strain sequencing project: providing services to taxonomists for standard genome sequencing and annotation.</title>
        <authorList>
            <consortium name="The Broad Institute Genomics Platform"/>
            <consortium name="The Broad Institute Genome Sequencing Center for Infectious Disease"/>
            <person name="Wu L."/>
            <person name="Ma J."/>
        </authorList>
    </citation>
    <scope>NUCLEOTIDE SEQUENCE [LARGE SCALE GENOMIC DNA]</scope>
    <source>
        <strain evidence="2">JCM 17125</strain>
    </source>
</reference>
<dbReference type="InterPro" id="IPR032025">
    <property type="entry name" value="DUF5063"/>
</dbReference>
<evidence type="ECO:0008006" key="3">
    <source>
        <dbReference type="Google" id="ProtNLM"/>
    </source>
</evidence>
<comment type="caution">
    <text evidence="1">The sequence shown here is derived from an EMBL/GenBank/DDBJ whole genome shotgun (WGS) entry which is preliminary data.</text>
</comment>
<dbReference type="Proteomes" id="UP001501468">
    <property type="component" value="Unassembled WGS sequence"/>
</dbReference>
<evidence type="ECO:0000313" key="2">
    <source>
        <dbReference type="Proteomes" id="UP001501468"/>
    </source>
</evidence>
<dbReference type="Gene3D" id="1.20.120.1550">
    <property type="entry name" value="Protein of unknown function DUF5063"/>
    <property type="match status" value="1"/>
</dbReference>